<evidence type="ECO:0000313" key="3">
    <source>
        <dbReference type="Proteomes" id="UP001596250"/>
    </source>
</evidence>
<proteinExistence type="predicted"/>
<feature type="domain" description="N-acetyltransferase" evidence="1">
    <location>
        <begin position="3"/>
        <end position="166"/>
    </location>
</feature>
<reference evidence="3" key="1">
    <citation type="journal article" date="2019" name="Int. J. Syst. Evol. Microbiol.">
        <title>The Global Catalogue of Microorganisms (GCM) 10K type strain sequencing project: providing services to taxonomists for standard genome sequencing and annotation.</title>
        <authorList>
            <consortium name="The Broad Institute Genomics Platform"/>
            <consortium name="The Broad Institute Genome Sequencing Center for Infectious Disease"/>
            <person name="Wu L."/>
            <person name="Ma J."/>
        </authorList>
    </citation>
    <scope>NUCLEOTIDE SEQUENCE [LARGE SCALE GENOMIC DNA]</scope>
    <source>
        <strain evidence="3">CCM 8749</strain>
    </source>
</reference>
<dbReference type="EMBL" id="JBHSQV010000127">
    <property type="protein sequence ID" value="MFC5986687.1"/>
    <property type="molecule type" value="Genomic_DNA"/>
</dbReference>
<name>A0ABW1INN9_9BACL</name>
<dbReference type="SUPFAM" id="SSF55729">
    <property type="entry name" value="Acyl-CoA N-acyltransferases (Nat)"/>
    <property type="match status" value="1"/>
</dbReference>
<accession>A0ABW1INN9</accession>
<dbReference type="CDD" id="cd04301">
    <property type="entry name" value="NAT_SF"/>
    <property type="match status" value="1"/>
</dbReference>
<dbReference type="PANTHER" id="PTHR39173">
    <property type="entry name" value="ACETYLTRANSFERASE"/>
    <property type="match status" value="1"/>
</dbReference>
<keyword evidence="3" id="KW-1185">Reference proteome</keyword>
<dbReference type="PANTHER" id="PTHR39173:SF1">
    <property type="entry name" value="ACETYLTRANSFERASE"/>
    <property type="match status" value="1"/>
</dbReference>
<dbReference type="Proteomes" id="UP001596250">
    <property type="component" value="Unassembled WGS sequence"/>
</dbReference>
<sequence>MKAELRKLSIMDGEVLYRMALEIGPSEYGFVNGLYVDTFEEFQEKVQQYINMSQGKNLGPDMVPQTVYWLYIDGEPVGYGKLRHELNDELRSYGGHIRFVIRPSCRGKGYGKIFMGELLKEAKRKKIGLVLITCDQDNLASRRVIEANYGVLSELKDGVCKYWMRT</sequence>
<dbReference type="RefSeq" id="WP_379894003.1">
    <property type="nucleotide sequence ID" value="NZ_CBCSCT010000081.1"/>
</dbReference>
<dbReference type="InterPro" id="IPR016181">
    <property type="entry name" value="Acyl_CoA_acyltransferase"/>
</dbReference>
<organism evidence="2 3">
    <name type="scientific">Marinicrinis lubricantis</name>
    <dbReference type="NCBI Taxonomy" id="2086470"/>
    <lineage>
        <taxon>Bacteria</taxon>
        <taxon>Bacillati</taxon>
        <taxon>Bacillota</taxon>
        <taxon>Bacilli</taxon>
        <taxon>Bacillales</taxon>
        <taxon>Paenibacillaceae</taxon>
    </lineage>
</organism>
<dbReference type="PROSITE" id="PS51186">
    <property type="entry name" value="GNAT"/>
    <property type="match status" value="1"/>
</dbReference>
<dbReference type="Pfam" id="PF00583">
    <property type="entry name" value="Acetyltransf_1"/>
    <property type="match status" value="1"/>
</dbReference>
<dbReference type="InterPro" id="IPR000182">
    <property type="entry name" value="GNAT_dom"/>
</dbReference>
<protein>
    <submittedName>
        <fullName evidence="2">GNAT family N-acetyltransferase</fullName>
    </submittedName>
</protein>
<evidence type="ECO:0000313" key="2">
    <source>
        <dbReference type="EMBL" id="MFC5986687.1"/>
    </source>
</evidence>
<dbReference type="Gene3D" id="3.40.630.30">
    <property type="match status" value="1"/>
</dbReference>
<gene>
    <name evidence="2" type="ORF">ACFPXP_09685</name>
</gene>
<comment type="caution">
    <text evidence="2">The sequence shown here is derived from an EMBL/GenBank/DDBJ whole genome shotgun (WGS) entry which is preliminary data.</text>
</comment>
<evidence type="ECO:0000259" key="1">
    <source>
        <dbReference type="PROSITE" id="PS51186"/>
    </source>
</evidence>